<evidence type="ECO:0000259" key="8">
    <source>
        <dbReference type="Pfam" id="PF00929"/>
    </source>
</evidence>
<evidence type="ECO:0000256" key="5">
    <source>
        <dbReference type="ARBA" id="ARBA00022839"/>
    </source>
</evidence>
<dbReference type="AlphaFoldDB" id="D2V3S3"/>
<evidence type="ECO:0000313" key="10">
    <source>
        <dbReference type="Proteomes" id="UP000006671"/>
    </source>
</evidence>
<dbReference type="InterPro" id="IPR040393">
    <property type="entry name" value="TREX1/2"/>
</dbReference>
<protein>
    <submittedName>
        <fullName evidence="9">Predicted protein</fullName>
    </submittedName>
</protein>
<feature type="domain" description="Exonuclease" evidence="8">
    <location>
        <begin position="4"/>
        <end position="149"/>
    </location>
</feature>
<dbReference type="SUPFAM" id="SSF53098">
    <property type="entry name" value="Ribonuclease H-like"/>
    <property type="match status" value="1"/>
</dbReference>
<comment type="cofactor">
    <cofactor evidence="1">
        <name>Mg(2+)</name>
        <dbReference type="ChEBI" id="CHEBI:18420"/>
    </cofactor>
</comment>
<dbReference type="GO" id="GO:0008296">
    <property type="term" value="F:3'-5'-DNA exonuclease activity"/>
    <property type="evidence" value="ECO:0007669"/>
    <property type="project" value="TreeGrafter"/>
</dbReference>
<dbReference type="GO" id="GO:0006308">
    <property type="term" value="P:DNA catabolic process"/>
    <property type="evidence" value="ECO:0007669"/>
    <property type="project" value="TreeGrafter"/>
</dbReference>
<accession>D2V3S3</accession>
<dbReference type="KEGG" id="ngr:NAEGRDRAFT_63470"/>
<dbReference type="VEuPathDB" id="AmoebaDB:NAEGRDRAFT_63470"/>
<dbReference type="GO" id="GO:0005737">
    <property type="term" value="C:cytoplasm"/>
    <property type="evidence" value="ECO:0007669"/>
    <property type="project" value="TreeGrafter"/>
</dbReference>
<comment type="similarity">
    <text evidence="7">Belongs to the exonuclease superfamily. TREX family.</text>
</comment>
<dbReference type="Gene3D" id="3.30.420.10">
    <property type="entry name" value="Ribonuclease H-like superfamily/Ribonuclease H"/>
    <property type="match status" value="1"/>
</dbReference>
<dbReference type="GO" id="GO:0003676">
    <property type="term" value="F:nucleic acid binding"/>
    <property type="evidence" value="ECO:0007669"/>
    <property type="project" value="InterPro"/>
</dbReference>
<evidence type="ECO:0000256" key="2">
    <source>
        <dbReference type="ARBA" id="ARBA00022722"/>
    </source>
</evidence>
<dbReference type="OrthoDB" id="10250935at2759"/>
<name>D2V3S3_NAEGR</name>
<dbReference type="InParanoid" id="D2V3S3"/>
<dbReference type="GO" id="GO:0046872">
    <property type="term" value="F:metal ion binding"/>
    <property type="evidence" value="ECO:0007669"/>
    <property type="project" value="UniProtKB-KW"/>
</dbReference>
<keyword evidence="4" id="KW-0378">Hydrolase</keyword>
<dbReference type="Pfam" id="PF00929">
    <property type="entry name" value="RNase_T"/>
    <property type="match status" value="1"/>
</dbReference>
<dbReference type="InterPro" id="IPR012337">
    <property type="entry name" value="RNaseH-like_sf"/>
</dbReference>
<dbReference type="GeneID" id="8862161"/>
<reference evidence="9 10" key="1">
    <citation type="journal article" date="2010" name="Cell">
        <title>The genome of Naegleria gruberi illuminates early eukaryotic versatility.</title>
        <authorList>
            <person name="Fritz-Laylin L.K."/>
            <person name="Prochnik S.E."/>
            <person name="Ginger M.L."/>
            <person name="Dacks J.B."/>
            <person name="Carpenter M.L."/>
            <person name="Field M.C."/>
            <person name="Kuo A."/>
            <person name="Paredez A."/>
            <person name="Chapman J."/>
            <person name="Pham J."/>
            <person name="Shu S."/>
            <person name="Neupane R."/>
            <person name="Cipriano M."/>
            <person name="Mancuso J."/>
            <person name="Tu H."/>
            <person name="Salamov A."/>
            <person name="Lindquist E."/>
            <person name="Shapiro H."/>
            <person name="Lucas S."/>
            <person name="Grigoriev I.V."/>
            <person name="Cande W.Z."/>
            <person name="Fulton C."/>
            <person name="Rokhsar D.S."/>
            <person name="Dawson S.C."/>
        </authorList>
    </citation>
    <scope>NUCLEOTIDE SEQUENCE [LARGE SCALE GENOMIC DNA]</scope>
    <source>
        <strain evidence="9 10">NEG-M</strain>
    </source>
</reference>
<keyword evidence="6" id="KW-0460">Magnesium</keyword>
<dbReference type="CDD" id="cd06127">
    <property type="entry name" value="DEDDh"/>
    <property type="match status" value="1"/>
</dbReference>
<keyword evidence="3" id="KW-0479">Metal-binding</keyword>
<dbReference type="PANTHER" id="PTHR13058">
    <property type="entry name" value="THREE PRIME REPAIR EXONUCLEASE 1, 2"/>
    <property type="match status" value="1"/>
</dbReference>
<proteinExistence type="inferred from homology"/>
<keyword evidence="2" id="KW-0540">Nuclease</keyword>
<dbReference type="Proteomes" id="UP000006671">
    <property type="component" value="Unassembled WGS sequence"/>
</dbReference>
<evidence type="ECO:0000256" key="7">
    <source>
        <dbReference type="ARBA" id="ARBA00025769"/>
    </source>
</evidence>
<keyword evidence="5" id="KW-0269">Exonuclease</keyword>
<organism evidence="10">
    <name type="scientific">Naegleria gruberi</name>
    <name type="common">Amoeba</name>
    <dbReference type="NCBI Taxonomy" id="5762"/>
    <lineage>
        <taxon>Eukaryota</taxon>
        <taxon>Discoba</taxon>
        <taxon>Heterolobosea</taxon>
        <taxon>Tetramitia</taxon>
        <taxon>Eutetramitia</taxon>
        <taxon>Vahlkampfiidae</taxon>
        <taxon>Naegleria</taxon>
    </lineage>
</organism>
<evidence type="ECO:0000256" key="1">
    <source>
        <dbReference type="ARBA" id="ARBA00001946"/>
    </source>
</evidence>
<evidence type="ECO:0000256" key="4">
    <source>
        <dbReference type="ARBA" id="ARBA00022801"/>
    </source>
</evidence>
<dbReference type="PANTHER" id="PTHR13058:SF19">
    <property type="entry name" value="LD40940P"/>
    <property type="match status" value="1"/>
</dbReference>
<sequence>MDLETGEYVSSLVKPSCPITMNARQLTGITSELFSDCLEFNQHIQRIKEFIGNDDVLLIAHNGKKFDERVLKYHFTDNLSQFENCTLVDSLQMITKFNDDLPTVTRFSKKQQKLVEKKDKKLVSIYKHIFGSEIEDAHFALSDVKALALISVVRFSAHFCDAPKKHGMLPKLIYL</sequence>
<evidence type="ECO:0000256" key="6">
    <source>
        <dbReference type="ARBA" id="ARBA00022842"/>
    </source>
</evidence>
<dbReference type="InterPro" id="IPR013520">
    <property type="entry name" value="Ribonucl_H"/>
</dbReference>
<dbReference type="EMBL" id="GG738851">
    <property type="protein sequence ID" value="EFC48246.1"/>
    <property type="molecule type" value="Genomic_DNA"/>
</dbReference>
<evidence type="ECO:0000256" key="3">
    <source>
        <dbReference type="ARBA" id="ARBA00022723"/>
    </source>
</evidence>
<evidence type="ECO:0000313" key="9">
    <source>
        <dbReference type="EMBL" id="EFC48246.1"/>
    </source>
</evidence>
<dbReference type="InterPro" id="IPR036397">
    <property type="entry name" value="RNaseH_sf"/>
</dbReference>
<dbReference type="RefSeq" id="XP_002680990.1">
    <property type="nucleotide sequence ID" value="XM_002680944.1"/>
</dbReference>
<gene>
    <name evidence="9" type="ORF">NAEGRDRAFT_63470</name>
</gene>
<keyword evidence="10" id="KW-1185">Reference proteome</keyword>